<dbReference type="Pfam" id="PF13489">
    <property type="entry name" value="Methyltransf_23"/>
    <property type="match status" value="1"/>
</dbReference>
<dbReference type="CDD" id="cd02440">
    <property type="entry name" value="AdoMet_MTases"/>
    <property type="match status" value="1"/>
</dbReference>
<protein>
    <submittedName>
        <fullName evidence="1">Class I SAM-dependent methyltransferase</fullName>
    </submittedName>
</protein>
<evidence type="ECO:0000313" key="2">
    <source>
        <dbReference type="Proteomes" id="UP000678237"/>
    </source>
</evidence>
<reference evidence="1" key="1">
    <citation type="submission" date="2021-03" db="EMBL/GenBank/DDBJ databases">
        <authorList>
            <person name="Jaffe A."/>
        </authorList>
    </citation>
    <scope>NUCLEOTIDE SEQUENCE</scope>
    <source>
        <strain evidence="1">RIFCSPLOWO2_01_FULL_58_19</strain>
    </source>
</reference>
<dbReference type="Gene3D" id="3.40.50.150">
    <property type="entry name" value="Vaccinia Virus protein VP39"/>
    <property type="match status" value="1"/>
</dbReference>
<accession>A0A8T4L8N0</accession>
<gene>
    <name evidence="1" type="ORF">J4203_07135</name>
</gene>
<name>A0A8T4L8N0_9ARCH</name>
<comment type="caution">
    <text evidence="1">The sequence shown here is derived from an EMBL/GenBank/DDBJ whole genome shotgun (WGS) entry which is preliminary data.</text>
</comment>
<dbReference type="GO" id="GO:0032259">
    <property type="term" value="P:methylation"/>
    <property type="evidence" value="ECO:0007669"/>
    <property type="project" value="UniProtKB-KW"/>
</dbReference>
<proteinExistence type="predicted"/>
<dbReference type="SUPFAM" id="SSF53335">
    <property type="entry name" value="S-adenosyl-L-methionine-dependent methyltransferases"/>
    <property type="match status" value="1"/>
</dbReference>
<keyword evidence="1" id="KW-0808">Transferase</keyword>
<sequence length="225" mass="25962">MEQYIRKNGGKATILDLGCGEALNFARLLSTCPRIRYVGIEPSEESCRKARHNLQGLPTTIIHANAYTAYEQLKEKFDLVVSFSTFEHVYRRLSYLEAAKHCLKEDGYFLINYDAGHFLQGKEWLKNMVGPLLANLGIERYFQAFIREEEFLALVKKAGFEVMEAKSFNTRLKEVYKIIPASKQPAFMEKWLEFEVWLNSLGIGYNDGMAPVFGTRNFILKHKSR</sequence>
<dbReference type="PANTHER" id="PTHR43861">
    <property type="entry name" value="TRANS-ACONITATE 2-METHYLTRANSFERASE-RELATED"/>
    <property type="match status" value="1"/>
</dbReference>
<organism evidence="1 2">
    <name type="scientific">Candidatus Iainarchaeum sp</name>
    <dbReference type="NCBI Taxonomy" id="3101447"/>
    <lineage>
        <taxon>Archaea</taxon>
        <taxon>Candidatus Iainarchaeota</taxon>
        <taxon>Candidatus Iainarchaeia</taxon>
        <taxon>Candidatus Iainarchaeales</taxon>
        <taxon>Candidatus Iainarchaeaceae</taxon>
        <taxon>Candidatus Iainarchaeum</taxon>
    </lineage>
</organism>
<evidence type="ECO:0000313" key="1">
    <source>
        <dbReference type="EMBL" id="MBS3063608.1"/>
    </source>
</evidence>
<reference evidence="1" key="2">
    <citation type="submission" date="2021-05" db="EMBL/GenBank/DDBJ databases">
        <title>Protein family content uncovers lineage relationships and bacterial pathway maintenance mechanisms in DPANN archaea.</title>
        <authorList>
            <person name="Castelle C.J."/>
            <person name="Meheust R."/>
            <person name="Jaffe A.L."/>
            <person name="Seitz K."/>
            <person name="Gong X."/>
            <person name="Baker B.J."/>
            <person name="Banfield J.F."/>
        </authorList>
    </citation>
    <scope>NUCLEOTIDE SEQUENCE</scope>
    <source>
        <strain evidence="1">RIFCSPLOWO2_01_FULL_58_19</strain>
    </source>
</reference>
<dbReference type="GO" id="GO:0008168">
    <property type="term" value="F:methyltransferase activity"/>
    <property type="evidence" value="ECO:0007669"/>
    <property type="project" value="UniProtKB-KW"/>
</dbReference>
<dbReference type="EMBL" id="JAGVWE010000006">
    <property type="protein sequence ID" value="MBS3063608.1"/>
    <property type="molecule type" value="Genomic_DNA"/>
</dbReference>
<dbReference type="InterPro" id="IPR029063">
    <property type="entry name" value="SAM-dependent_MTases_sf"/>
</dbReference>
<keyword evidence="1" id="KW-0489">Methyltransferase</keyword>
<dbReference type="AlphaFoldDB" id="A0A8T4L8N0"/>
<dbReference type="Proteomes" id="UP000678237">
    <property type="component" value="Unassembled WGS sequence"/>
</dbReference>